<sequence>MSAPDGSQEEEHKPTLLQEEVVALKRQMAQMSIVSSELEHWVEDTEGRSRHSNICVLGYPKQAEGESAETFLENWILKELCPQGLLDFLVVE</sequence>
<dbReference type="EMBL" id="JANPWB010000003">
    <property type="protein sequence ID" value="KAJ1197961.1"/>
    <property type="molecule type" value="Genomic_DNA"/>
</dbReference>
<dbReference type="AlphaFoldDB" id="A0AAV7VAU1"/>
<name>A0AAV7VAU1_PLEWA</name>
<proteinExistence type="predicted"/>
<protein>
    <submittedName>
        <fullName evidence="1">Uncharacterized protein</fullName>
    </submittedName>
</protein>
<keyword evidence="2" id="KW-1185">Reference proteome</keyword>
<organism evidence="1 2">
    <name type="scientific">Pleurodeles waltl</name>
    <name type="common">Iberian ribbed newt</name>
    <dbReference type="NCBI Taxonomy" id="8319"/>
    <lineage>
        <taxon>Eukaryota</taxon>
        <taxon>Metazoa</taxon>
        <taxon>Chordata</taxon>
        <taxon>Craniata</taxon>
        <taxon>Vertebrata</taxon>
        <taxon>Euteleostomi</taxon>
        <taxon>Amphibia</taxon>
        <taxon>Batrachia</taxon>
        <taxon>Caudata</taxon>
        <taxon>Salamandroidea</taxon>
        <taxon>Salamandridae</taxon>
        <taxon>Pleurodelinae</taxon>
        <taxon>Pleurodeles</taxon>
    </lineage>
</organism>
<evidence type="ECO:0000313" key="1">
    <source>
        <dbReference type="EMBL" id="KAJ1197961.1"/>
    </source>
</evidence>
<dbReference type="Proteomes" id="UP001066276">
    <property type="component" value="Chromosome 2_1"/>
</dbReference>
<reference evidence="1" key="1">
    <citation type="journal article" date="2022" name="bioRxiv">
        <title>Sequencing and chromosome-scale assembly of the giantPleurodeles waltlgenome.</title>
        <authorList>
            <person name="Brown T."/>
            <person name="Elewa A."/>
            <person name="Iarovenko S."/>
            <person name="Subramanian E."/>
            <person name="Araus A.J."/>
            <person name="Petzold A."/>
            <person name="Susuki M."/>
            <person name="Suzuki K.-i.T."/>
            <person name="Hayashi T."/>
            <person name="Toyoda A."/>
            <person name="Oliveira C."/>
            <person name="Osipova E."/>
            <person name="Leigh N.D."/>
            <person name="Simon A."/>
            <person name="Yun M.H."/>
        </authorList>
    </citation>
    <scope>NUCLEOTIDE SEQUENCE</scope>
    <source>
        <strain evidence="1">20211129_DDA</strain>
        <tissue evidence="1">Liver</tissue>
    </source>
</reference>
<accession>A0AAV7VAU1</accession>
<gene>
    <name evidence="1" type="ORF">NDU88_001805</name>
</gene>
<comment type="caution">
    <text evidence="1">The sequence shown here is derived from an EMBL/GenBank/DDBJ whole genome shotgun (WGS) entry which is preliminary data.</text>
</comment>
<evidence type="ECO:0000313" key="2">
    <source>
        <dbReference type="Proteomes" id="UP001066276"/>
    </source>
</evidence>